<evidence type="ECO:0000313" key="2">
    <source>
        <dbReference type="EMBL" id="ADI73502.1"/>
    </source>
</evidence>
<name>D7E8G0_METEZ</name>
<dbReference type="Gene3D" id="3.30.310.50">
    <property type="entry name" value="Alpha-D-phosphohexomutase, C-terminal domain"/>
    <property type="match status" value="1"/>
</dbReference>
<dbReference type="Proteomes" id="UP000000391">
    <property type="component" value="Chromosome"/>
</dbReference>
<evidence type="ECO:0008006" key="4">
    <source>
        <dbReference type="Google" id="ProtNLM"/>
    </source>
</evidence>
<gene>
    <name evidence="2" type="ordered locus">Metev_0594</name>
</gene>
<dbReference type="Pfam" id="PF09341">
    <property type="entry name" value="Pcc1"/>
    <property type="match status" value="1"/>
</dbReference>
<keyword evidence="3" id="KW-1185">Reference proteome</keyword>
<dbReference type="STRING" id="644295.Metev_0594"/>
<organism evidence="2 3">
    <name type="scientific">Methanohalobium evestigatum (strain ATCC BAA-1072 / DSM 3721 / NBRC 107634 / OCM 161 / Z-7303)</name>
    <dbReference type="NCBI Taxonomy" id="644295"/>
    <lineage>
        <taxon>Archaea</taxon>
        <taxon>Methanobacteriati</taxon>
        <taxon>Methanobacteriota</taxon>
        <taxon>Stenosarchaea group</taxon>
        <taxon>Methanomicrobia</taxon>
        <taxon>Methanosarcinales</taxon>
        <taxon>Methanosarcinaceae</taxon>
        <taxon>Methanohalobium</taxon>
    </lineage>
</organism>
<dbReference type="AlphaFoldDB" id="D7E8G0"/>
<dbReference type="EMBL" id="CP002069">
    <property type="protein sequence ID" value="ADI73502.1"/>
    <property type="molecule type" value="Genomic_DNA"/>
</dbReference>
<evidence type="ECO:0000256" key="1">
    <source>
        <dbReference type="ARBA" id="ARBA00007073"/>
    </source>
</evidence>
<dbReference type="HOGENOM" id="CLU_170076_2_1_2"/>
<reference evidence="2 3" key="1">
    <citation type="submission" date="2010-06" db="EMBL/GenBank/DDBJ databases">
        <title>Complete sequence chromosome of Methanohalobium evestigatum Z-7303.</title>
        <authorList>
            <consortium name="US DOE Joint Genome Institute"/>
            <person name="Lucas S."/>
            <person name="Copeland A."/>
            <person name="Lapidus A."/>
            <person name="Cheng J.-F."/>
            <person name="Bruce D."/>
            <person name="Goodwin L."/>
            <person name="Pitluck S."/>
            <person name="Saunders E."/>
            <person name="Detter J.C."/>
            <person name="Han C."/>
            <person name="Tapia R."/>
            <person name="Land M."/>
            <person name="Hauser L."/>
            <person name="Kyrpides N."/>
            <person name="Mikhailova N."/>
            <person name="Sieprawska-Lupa M."/>
            <person name="Whitman W.B."/>
            <person name="Anderson I."/>
            <person name="Woyke T."/>
        </authorList>
    </citation>
    <scope>NUCLEOTIDE SEQUENCE [LARGE SCALE GENOMIC DNA]</scope>
    <source>
        <strain evidence="3">ATCC BAA-1072 / DSM 3721 / NBRC 107634 / OCM 161 / Z-7303</strain>
    </source>
</reference>
<evidence type="ECO:0000313" key="3">
    <source>
        <dbReference type="Proteomes" id="UP000000391"/>
    </source>
</evidence>
<dbReference type="InterPro" id="IPR015419">
    <property type="entry name" value="CTAG/Pcc1"/>
</dbReference>
<protein>
    <recommendedName>
        <fullName evidence="4">KEOPS complex Pcc1-like subunit</fullName>
    </recommendedName>
</protein>
<comment type="similarity">
    <text evidence="1">Belongs to the CTAG/PCC1 family.</text>
</comment>
<dbReference type="NCBIfam" id="NF011470">
    <property type="entry name" value="PRK14887.1"/>
    <property type="match status" value="1"/>
</dbReference>
<sequence length="91" mass="10430">MMVFDMRVTAESIFEIDDAENIYRAVLPESESNDFERSVVDISVTDTGLLLNITANDSVSMRSALNTWLRLVQIAYEIGEVSQPFFNEEYR</sequence>
<dbReference type="GeneID" id="9346216"/>
<dbReference type="KEGG" id="mev:Metev_0594"/>
<dbReference type="RefSeq" id="WP_013194070.1">
    <property type="nucleotide sequence ID" value="NC_014253.1"/>
</dbReference>
<accession>D7E8G0</accession>
<proteinExistence type="inferred from homology"/>